<protein>
    <submittedName>
        <fullName evidence="2">Putative secreted protein</fullName>
    </submittedName>
</protein>
<evidence type="ECO:0000313" key="2">
    <source>
        <dbReference type="EMBL" id="MBW73731.1"/>
    </source>
</evidence>
<accession>A0A2M4D8A9</accession>
<sequence length="73" mass="8228">MDGVLLCWLCFQHALAPGAVCLPHRYHRKPSSSLRMVLFLFVLALPPMRDGDWSAGHSCLHGGRTLSFFQRMS</sequence>
<dbReference type="EMBL" id="GGFL01009553">
    <property type="protein sequence ID" value="MBW73731.1"/>
    <property type="molecule type" value="Transcribed_RNA"/>
</dbReference>
<reference evidence="2" key="1">
    <citation type="submission" date="2018-01" db="EMBL/GenBank/DDBJ databases">
        <title>An insight into the sialome of Amazonian anophelines.</title>
        <authorList>
            <person name="Ribeiro J.M."/>
            <person name="Scarpassa V."/>
            <person name="Calvo E."/>
        </authorList>
    </citation>
    <scope>NUCLEOTIDE SEQUENCE</scope>
</reference>
<feature type="chain" id="PRO_5014656458" evidence="1">
    <location>
        <begin position="22"/>
        <end position="73"/>
    </location>
</feature>
<evidence type="ECO:0000256" key="1">
    <source>
        <dbReference type="SAM" id="SignalP"/>
    </source>
</evidence>
<proteinExistence type="predicted"/>
<dbReference type="AlphaFoldDB" id="A0A2M4D8A9"/>
<keyword evidence="1" id="KW-0732">Signal</keyword>
<organism evidence="2">
    <name type="scientific">Anopheles darlingi</name>
    <name type="common">Mosquito</name>
    <dbReference type="NCBI Taxonomy" id="43151"/>
    <lineage>
        <taxon>Eukaryota</taxon>
        <taxon>Metazoa</taxon>
        <taxon>Ecdysozoa</taxon>
        <taxon>Arthropoda</taxon>
        <taxon>Hexapoda</taxon>
        <taxon>Insecta</taxon>
        <taxon>Pterygota</taxon>
        <taxon>Neoptera</taxon>
        <taxon>Endopterygota</taxon>
        <taxon>Diptera</taxon>
        <taxon>Nematocera</taxon>
        <taxon>Culicoidea</taxon>
        <taxon>Culicidae</taxon>
        <taxon>Anophelinae</taxon>
        <taxon>Anopheles</taxon>
    </lineage>
</organism>
<feature type="signal peptide" evidence="1">
    <location>
        <begin position="1"/>
        <end position="21"/>
    </location>
</feature>
<name>A0A2M4D8A9_ANODA</name>